<comment type="caution">
    <text evidence="1">The sequence shown here is derived from an EMBL/GenBank/DDBJ whole genome shotgun (WGS) entry which is preliminary data.</text>
</comment>
<keyword evidence="2" id="KW-1185">Reference proteome</keyword>
<dbReference type="RefSeq" id="WP_146859875.1">
    <property type="nucleotide sequence ID" value="NZ_BKAU01000001.1"/>
</dbReference>
<sequence>MKNRKKSKNRVLISRKELALLRAAASQQEPRPLIVKVPKYIPFELPLADYLAVCGIDESGNPLVKSSSFPHPQTAA</sequence>
<organism evidence="1 2">
    <name type="scientific">Chitinophaga cymbidii</name>
    <dbReference type="NCBI Taxonomy" id="1096750"/>
    <lineage>
        <taxon>Bacteria</taxon>
        <taxon>Pseudomonadati</taxon>
        <taxon>Bacteroidota</taxon>
        <taxon>Chitinophagia</taxon>
        <taxon>Chitinophagales</taxon>
        <taxon>Chitinophagaceae</taxon>
        <taxon>Chitinophaga</taxon>
    </lineage>
</organism>
<accession>A0A512RIL5</accession>
<dbReference type="Proteomes" id="UP000321436">
    <property type="component" value="Unassembled WGS sequence"/>
</dbReference>
<dbReference type="AlphaFoldDB" id="A0A512RIL5"/>
<evidence type="ECO:0000313" key="2">
    <source>
        <dbReference type="Proteomes" id="UP000321436"/>
    </source>
</evidence>
<reference evidence="1 2" key="1">
    <citation type="submission" date="2019-07" db="EMBL/GenBank/DDBJ databases">
        <title>Whole genome shotgun sequence of Chitinophaga cymbidii NBRC 109752.</title>
        <authorList>
            <person name="Hosoyama A."/>
            <person name="Uohara A."/>
            <person name="Ohji S."/>
            <person name="Ichikawa N."/>
        </authorList>
    </citation>
    <scope>NUCLEOTIDE SEQUENCE [LARGE SCALE GENOMIC DNA]</scope>
    <source>
        <strain evidence="1 2">NBRC 109752</strain>
    </source>
</reference>
<gene>
    <name evidence="1" type="ORF">CCY01nite_18020</name>
</gene>
<proteinExistence type="predicted"/>
<protein>
    <submittedName>
        <fullName evidence="1">Uncharacterized protein</fullName>
    </submittedName>
</protein>
<dbReference type="EMBL" id="BKAU01000001">
    <property type="protein sequence ID" value="GEP95542.1"/>
    <property type="molecule type" value="Genomic_DNA"/>
</dbReference>
<evidence type="ECO:0000313" key="1">
    <source>
        <dbReference type="EMBL" id="GEP95542.1"/>
    </source>
</evidence>
<name>A0A512RIL5_9BACT</name>